<dbReference type="GO" id="GO:0006364">
    <property type="term" value="P:rRNA processing"/>
    <property type="evidence" value="ECO:0007669"/>
    <property type="project" value="InterPro"/>
</dbReference>
<dbReference type="Gene3D" id="2.130.10.10">
    <property type="entry name" value="YVTN repeat-like/Quinoprotein amine dehydrogenase"/>
    <property type="match status" value="1"/>
</dbReference>
<dbReference type="SUPFAM" id="SSF50978">
    <property type="entry name" value="WD40 repeat-like"/>
    <property type="match status" value="1"/>
</dbReference>
<dbReference type="Proteomes" id="UP000826271">
    <property type="component" value="Unassembled WGS sequence"/>
</dbReference>
<organism evidence="1 2">
    <name type="scientific">Buddleja alternifolia</name>
    <dbReference type="NCBI Taxonomy" id="168488"/>
    <lineage>
        <taxon>Eukaryota</taxon>
        <taxon>Viridiplantae</taxon>
        <taxon>Streptophyta</taxon>
        <taxon>Embryophyta</taxon>
        <taxon>Tracheophyta</taxon>
        <taxon>Spermatophyta</taxon>
        <taxon>Magnoliopsida</taxon>
        <taxon>eudicotyledons</taxon>
        <taxon>Gunneridae</taxon>
        <taxon>Pentapetalae</taxon>
        <taxon>asterids</taxon>
        <taxon>lamiids</taxon>
        <taxon>Lamiales</taxon>
        <taxon>Scrophulariaceae</taxon>
        <taxon>Buddlejeae</taxon>
        <taxon>Buddleja</taxon>
    </lineage>
</organism>
<dbReference type="InterPro" id="IPR015943">
    <property type="entry name" value="WD40/YVTN_repeat-like_dom_sf"/>
</dbReference>
<protein>
    <submittedName>
        <fullName evidence="1">Uncharacterized protein</fullName>
    </submittedName>
</protein>
<name>A0AAV6Y2A0_9LAMI</name>
<reference evidence="1" key="1">
    <citation type="submission" date="2019-10" db="EMBL/GenBank/DDBJ databases">
        <authorList>
            <person name="Zhang R."/>
            <person name="Pan Y."/>
            <person name="Wang J."/>
            <person name="Ma R."/>
            <person name="Yu S."/>
        </authorList>
    </citation>
    <scope>NUCLEOTIDE SEQUENCE</scope>
    <source>
        <strain evidence="1">LA-IB0</strain>
        <tissue evidence="1">Leaf</tissue>
    </source>
</reference>
<dbReference type="InterPro" id="IPR036322">
    <property type="entry name" value="WD40_repeat_dom_sf"/>
</dbReference>
<dbReference type="GO" id="GO:0005634">
    <property type="term" value="C:nucleus"/>
    <property type="evidence" value="ECO:0007669"/>
    <property type="project" value="TreeGrafter"/>
</dbReference>
<dbReference type="AlphaFoldDB" id="A0AAV6Y2A0"/>
<evidence type="ECO:0000313" key="2">
    <source>
        <dbReference type="Proteomes" id="UP000826271"/>
    </source>
</evidence>
<keyword evidence="2" id="KW-1185">Reference proteome</keyword>
<dbReference type="InterPro" id="IPR044285">
    <property type="entry name" value="PWP1"/>
</dbReference>
<comment type="caution">
    <text evidence="1">The sequence shown here is derived from an EMBL/GenBank/DDBJ whole genome shotgun (WGS) entry which is preliminary data.</text>
</comment>
<proteinExistence type="predicted"/>
<dbReference type="EMBL" id="WHWC01000002">
    <property type="protein sequence ID" value="KAG8389346.1"/>
    <property type="molecule type" value="Genomic_DNA"/>
</dbReference>
<evidence type="ECO:0000313" key="1">
    <source>
        <dbReference type="EMBL" id="KAG8389346.1"/>
    </source>
</evidence>
<gene>
    <name evidence="1" type="ORF">BUALT_Bualt02G0219700</name>
</gene>
<dbReference type="PANTHER" id="PTHR14091">
    <property type="entry name" value="PERIODIC TRYPTOPHAN PROTEIN 1"/>
    <property type="match status" value="1"/>
</dbReference>
<accession>A0AAV6Y2A0</accession>
<dbReference type="PANTHER" id="PTHR14091:SF0">
    <property type="entry name" value="PERIODIC TRYPTOPHAN PROTEIN 1 HOMOLOG"/>
    <property type="match status" value="1"/>
</dbReference>
<sequence>MDIEGSKQDDGLALGKASKISKLETDSLTDALKELDMDRYDEEDDGNFIAVGSMEPAIQIWDLDMMDESSHLLASLRRRKRGRRLASLVIPFLSLDLYYTELAELEWLLATGSMDKMVKTWDLLDQPSCIASKNPKAVCYFFSL</sequence>